<feature type="compositionally biased region" description="Basic and acidic residues" evidence="1">
    <location>
        <begin position="135"/>
        <end position="147"/>
    </location>
</feature>
<dbReference type="AlphaFoldDB" id="A0A0D7BTI8"/>
<evidence type="ECO:0000313" key="2">
    <source>
        <dbReference type="EMBL" id="KIY72931.1"/>
    </source>
</evidence>
<accession>A0A0D7BTI8</accession>
<evidence type="ECO:0000313" key="3">
    <source>
        <dbReference type="Proteomes" id="UP000054007"/>
    </source>
</evidence>
<reference evidence="2 3" key="1">
    <citation type="journal article" date="2015" name="Fungal Genet. Biol.">
        <title>Evolution of novel wood decay mechanisms in Agaricales revealed by the genome sequences of Fistulina hepatica and Cylindrobasidium torrendii.</title>
        <authorList>
            <person name="Floudas D."/>
            <person name="Held B.W."/>
            <person name="Riley R."/>
            <person name="Nagy L.G."/>
            <person name="Koehler G."/>
            <person name="Ransdell A.S."/>
            <person name="Younus H."/>
            <person name="Chow J."/>
            <person name="Chiniquy J."/>
            <person name="Lipzen A."/>
            <person name="Tritt A."/>
            <person name="Sun H."/>
            <person name="Haridas S."/>
            <person name="LaButti K."/>
            <person name="Ohm R.A."/>
            <person name="Kues U."/>
            <person name="Blanchette R.A."/>
            <person name="Grigoriev I.V."/>
            <person name="Minto R.E."/>
            <person name="Hibbett D.S."/>
        </authorList>
    </citation>
    <scope>NUCLEOTIDE SEQUENCE [LARGE SCALE GENOMIC DNA]</scope>
    <source>
        <strain evidence="2 3">FP15055 ss-10</strain>
    </source>
</reference>
<keyword evidence="3" id="KW-1185">Reference proteome</keyword>
<evidence type="ECO:0000256" key="1">
    <source>
        <dbReference type="SAM" id="MobiDB-lite"/>
    </source>
</evidence>
<dbReference type="Proteomes" id="UP000054007">
    <property type="component" value="Unassembled WGS sequence"/>
</dbReference>
<feature type="compositionally biased region" description="Basic and acidic residues" evidence="1">
    <location>
        <begin position="75"/>
        <end position="109"/>
    </location>
</feature>
<dbReference type="PANTHER" id="PTHR28218:SF1">
    <property type="entry name" value="VPS4-ASSOCIATED PROTEIN 1"/>
    <property type="match status" value="1"/>
</dbReference>
<protein>
    <submittedName>
        <fullName evidence="2">DUF1742-domain-containing protein</fullName>
    </submittedName>
</protein>
<dbReference type="PANTHER" id="PTHR28218">
    <property type="entry name" value="VPS4-ASSOCIATED PROTEIN 1"/>
    <property type="match status" value="1"/>
</dbReference>
<proteinExistence type="predicted"/>
<dbReference type="InterPro" id="IPR013640">
    <property type="entry name" value="Vfa1"/>
</dbReference>
<dbReference type="GO" id="GO:0005768">
    <property type="term" value="C:endosome"/>
    <property type="evidence" value="ECO:0007669"/>
    <property type="project" value="TreeGrafter"/>
</dbReference>
<sequence length="171" mass="19424">MSFTNVYYKRTAATARPCYVCHKPTPVVLATVNTVDFIYSCESHLKDRGFATQIQDEQAKPAVSADEIARVKAEYEEKQQRKKEKEEEKKRAKESEGKEEGKKDEETAKTKSPTPTPTSPSPSQTPSATHQKYSLHRDYFTMRQDEHRRKRQAAQAKELAPRLPGAPRGAI</sequence>
<gene>
    <name evidence="2" type="ORF">CYLTODRAFT_449403</name>
</gene>
<name>A0A0D7BTI8_9AGAR</name>
<organism evidence="2 3">
    <name type="scientific">Cylindrobasidium torrendii FP15055 ss-10</name>
    <dbReference type="NCBI Taxonomy" id="1314674"/>
    <lineage>
        <taxon>Eukaryota</taxon>
        <taxon>Fungi</taxon>
        <taxon>Dikarya</taxon>
        <taxon>Basidiomycota</taxon>
        <taxon>Agaricomycotina</taxon>
        <taxon>Agaricomycetes</taxon>
        <taxon>Agaricomycetidae</taxon>
        <taxon>Agaricales</taxon>
        <taxon>Marasmiineae</taxon>
        <taxon>Physalacriaceae</taxon>
        <taxon>Cylindrobasidium</taxon>
    </lineage>
</organism>
<dbReference type="Pfam" id="PF08432">
    <property type="entry name" value="Vfa1"/>
    <property type="match status" value="1"/>
</dbReference>
<dbReference type="OrthoDB" id="2158714at2759"/>
<dbReference type="EMBL" id="KN880439">
    <property type="protein sequence ID" value="KIY72931.1"/>
    <property type="molecule type" value="Genomic_DNA"/>
</dbReference>
<dbReference type="GO" id="GO:0007034">
    <property type="term" value="P:vacuolar transport"/>
    <property type="evidence" value="ECO:0007669"/>
    <property type="project" value="TreeGrafter"/>
</dbReference>
<feature type="region of interest" description="Disordered" evidence="1">
    <location>
        <begin position="75"/>
        <end position="171"/>
    </location>
</feature>